<dbReference type="AlphaFoldDB" id="L5MJY4"/>
<dbReference type="InterPro" id="IPR029241">
    <property type="entry name" value="TSGA13"/>
</dbReference>
<feature type="compositionally biased region" description="Basic and acidic residues" evidence="1">
    <location>
        <begin position="1"/>
        <end position="25"/>
    </location>
</feature>
<dbReference type="Proteomes" id="UP000010556">
    <property type="component" value="Unassembled WGS sequence"/>
</dbReference>
<keyword evidence="3" id="KW-1185">Reference proteome</keyword>
<protein>
    <submittedName>
        <fullName evidence="2">Testis-specific protein 13 protein</fullName>
    </submittedName>
</protein>
<evidence type="ECO:0000313" key="3">
    <source>
        <dbReference type="Proteomes" id="UP000010556"/>
    </source>
</evidence>
<evidence type="ECO:0000256" key="1">
    <source>
        <dbReference type="SAM" id="MobiDB-lite"/>
    </source>
</evidence>
<name>L5MJY4_MYODS</name>
<feature type="region of interest" description="Disordered" evidence="1">
    <location>
        <begin position="1"/>
        <end position="71"/>
    </location>
</feature>
<feature type="compositionally biased region" description="Polar residues" evidence="1">
    <location>
        <begin position="26"/>
        <end position="37"/>
    </location>
</feature>
<dbReference type="Pfam" id="PF14994">
    <property type="entry name" value="TSGA13"/>
    <property type="match status" value="1"/>
</dbReference>
<reference evidence="3" key="1">
    <citation type="journal article" date="2013" name="Science">
        <title>Comparative analysis of bat genomes provides insight into the evolution of flight and immunity.</title>
        <authorList>
            <person name="Zhang G."/>
            <person name="Cowled C."/>
            <person name="Shi Z."/>
            <person name="Huang Z."/>
            <person name="Bishop-Lilly K.A."/>
            <person name="Fang X."/>
            <person name="Wynne J.W."/>
            <person name="Xiong Z."/>
            <person name="Baker M.L."/>
            <person name="Zhao W."/>
            <person name="Tachedjian M."/>
            <person name="Zhu Y."/>
            <person name="Zhou P."/>
            <person name="Jiang X."/>
            <person name="Ng J."/>
            <person name="Yang L."/>
            <person name="Wu L."/>
            <person name="Xiao J."/>
            <person name="Feng Y."/>
            <person name="Chen Y."/>
            <person name="Sun X."/>
            <person name="Zhang Y."/>
            <person name="Marsh G.A."/>
            <person name="Crameri G."/>
            <person name="Broder C.C."/>
            <person name="Frey K.G."/>
            <person name="Wang L.F."/>
            <person name="Wang J."/>
        </authorList>
    </citation>
    <scope>NUCLEOTIDE SEQUENCE [LARGE SCALE GENOMIC DNA]</scope>
</reference>
<sequence length="278" mass="32173">MDRRRLTKEEEKRREKERSINKKESSFGSFLQTTRWGSSLKPSSSYEKSKAPGTNAVKPEKGNADGDESRYYEPLKPTALQKCVTRNRKMLSFMLKVAEYDQDKTILIMTNNPLPSIEQQGKDTEPHYFSKEVLLKEIYQHKPSETYVHPLPQKKRLIPKLKPVFPVTLLKDAKSKQELFRFSTKNDFKSEGKYSTVCTLREQKNMFPQLTFAQVDGRDKKDVSKKSERAMPTGKEDWEPLTLASLLDMKPTKTAPGQSAFRNGRVKQWFLNKTLVIT</sequence>
<dbReference type="PANTHER" id="PTHR37352">
    <property type="entry name" value="TESTIS-SPECIFIC GENE 13 PROTEIN"/>
    <property type="match status" value="1"/>
</dbReference>
<dbReference type="PANTHER" id="PTHR37352:SF1">
    <property type="entry name" value="TESTIS-SPECIFIC GENE 13 PROTEIN"/>
    <property type="match status" value="1"/>
</dbReference>
<gene>
    <name evidence="2" type="ORF">MDA_GLEAN10006178</name>
</gene>
<proteinExistence type="predicted"/>
<organism evidence="2 3">
    <name type="scientific">Myotis davidii</name>
    <name type="common">David's myotis</name>
    <dbReference type="NCBI Taxonomy" id="225400"/>
    <lineage>
        <taxon>Eukaryota</taxon>
        <taxon>Metazoa</taxon>
        <taxon>Chordata</taxon>
        <taxon>Craniata</taxon>
        <taxon>Vertebrata</taxon>
        <taxon>Euteleostomi</taxon>
        <taxon>Mammalia</taxon>
        <taxon>Eutheria</taxon>
        <taxon>Laurasiatheria</taxon>
        <taxon>Chiroptera</taxon>
        <taxon>Yangochiroptera</taxon>
        <taxon>Vespertilionidae</taxon>
        <taxon>Myotis</taxon>
    </lineage>
</organism>
<accession>L5MJY4</accession>
<feature type="compositionally biased region" description="Basic and acidic residues" evidence="1">
    <location>
        <begin position="58"/>
        <end position="71"/>
    </location>
</feature>
<dbReference type="EMBL" id="KB098737">
    <property type="protein sequence ID" value="ELK38622.1"/>
    <property type="molecule type" value="Genomic_DNA"/>
</dbReference>
<evidence type="ECO:0000313" key="2">
    <source>
        <dbReference type="EMBL" id="ELK38622.1"/>
    </source>
</evidence>